<evidence type="ECO:0000313" key="2">
    <source>
        <dbReference type="EMBL" id="KGG81280.1"/>
    </source>
</evidence>
<feature type="transmembrane region" description="Helical" evidence="1">
    <location>
        <begin position="91"/>
        <end position="109"/>
    </location>
</feature>
<evidence type="ECO:0000313" key="3">
    <source>
        <dbReference type="Proteomes" id="UP000029622"/>
    </source>
</evidence>
<keyword evidence="1" id="KW-0812">Transmembrane</keyword>
<sequence length="149" mass="17595">MYLEQQIINKGKKIRGLIIFAYCVVMLIALIKYNFKINRDLFMHLGIMLFALIAFYRGNKFIGDMLFIGLTIILGLLPIYILYYFQVDKVFGGVLYIIIPAICFILGIKSKIYEEFRAFMKWEHRKKTKTVYYLENVILITMIVIDKII</sequence>
<dbReference type="RefSeq" id="WP_035161589.1">
    <property type="nucleotide sequence ID" value="NZ_AZTB01000003.1"/>
</dbReference>
<dbReference type="AlphaFoldDB" id="A0A096BJA8"/>
<feature type="transmembrane region" description="Helical" evidence="1">
    <location>
        <begin position="65"/>
        <end position="85"/>
    </location>
</feature>
<comment type="caution">
    <text evidence="2">The sequence shown here is derived from an EMBL/GenBank/DDBJ whole genome shotgun (WGS) entry which is preliminary data.</text>
</comment>
<name>A0A096BJA8_9FIRM</name>
<reference evidence="2 3" key="1">
    <citation type="submission" date="2013-12" db="EMBL/GenBank/DDBJ databases">
        <title>Draft genome sequence of Caloranaerobacter sp. H53214.</title>
        <authorList>
            <person name="Jiang L.J."/>
            <person name="Shao Z.Z."/>
            <person name="Long M.N."/>
        </authorList>
    </citation>
    <scope>NUCLEOTIDE SEQUENCE [LARGE SCALE GENOMIC DNA]</scope>
    <source>
        <strain evidence="2 3">H53214</strain>
    </source>
</reference>
<protein>
    <submittedName>
        <fullName evidence="2">Uncharacterized protein</fullName>
    </submittedName>
</protein>
<feature type="transmembrane region" description="Helical" evidence="1">
    <location>
        <begin position="16"/>
        <end position="35"/>
    </location>
</feature>
<organism evidence="2 3">
    <name type="scientific">Caloranaerobacter azorensis H53214</name>
    <dbReference type="NCBI Taxonomy" id="1156417"/>
    <lineage>
        <taxon>Bacteria</taxon>
        <taxon>Bacillati</taxon>
        <taxon>Bacillota</taxon>
        <taxon>Tissierellia</taxon>
        <taxon>Tissierellales</taxon>
        <taxon>Thermohalobacteraceae</taxon>
        <taxon>Caloranaerobacter</taxon>
    </lineage>
</organism>
<dbReference type="EMBL" id="AZTB01000003">
    <property type="protein sequence ID" value="KGG81280.1"/>
    <property type="molecule type" value="Genomic_DNA"/>
</dbReference>
<feature type="transmembrane region" description="Helical" evidence="1">
    <location>
        <begin position="41"/>
        <end position="58"/>
    </location>
</feature>
<dbReference type="Proteomes" id="UP000029622">
    <property type="component" value="Unassembled WGS sequence"/>
</dbReference>
<accession>A0A096BJA8</accession>
<evidence type="ECO:0000256" key="1">
    <source>
        <dbReference type="SAM" id="Phobius"/>
    </source>
</evidence>
<proteinExistence type="predicted"/>
<keyword evidence="1" id="KW-0472">Membrane</keyword>
<keyword evidence="1" id="KW-1133">Transmembrane helix</keyword>
<feature type="transmembrane region" description="Helical" evidence="1">
    <location>
        <begin position="130"/>
        <end position="148"/>
    </location>
</feature>
<gene>
    <name evidence="2" type="ORF">Y919_01255</name>
</gene>